<dbReference type="InterPro" id="IPR042534">
    <property type="entry name" value="SAP18_sf"/>
</dbReference>
<feature type="compositionally biased region" description="Gly residues" evidence="2">
    <location>
        <begin position="193"/>
        <end position="236"/>
    </location>
</feature>
<dbReference type="RefSeq" id="XP_033456945.1">
    <property type="nucleotide sequence ID" value="XM_033606608.1"/>
</dbReference>
<feature type="compositionally biased region" description="Gly residues" evidence="2">
    <location>
        <begin position="253"/>
        <end position="277"/>
    </location>
</feature>
<evidence type="ECO:0000256" key="1">
    <source>
        <dbReference type="ARBA" id="ARBA00009143"/>
    </source>
</evidence>
<feature type="region of interest" description="Disordered" evidence="2">
    <location>
        <begin position="175"/>
        <end position="277"/>
    </location>
</feature>
<reference evidence="4" key="1">
    <citation type="submission" date="2020-01" db="EMBL/GenBank/DDBJ databases">
        <authorList>
            <consortium name="DOE Joint Genome Institute"/>
            <person name="Haridas S."/>
            <person name="Albert R."/>
            <person name="Binder M."/>
            <person name="Bloem J."/>
            <person name="Labutti K."/>
            <person name="Salamov A."/>
            <person name="Andreopoulos B."/>
            <person name="Baker S.E."/>
            <person name="Barry K."/>
            <person name="Bills G."/>
            <person name="Bluhm B.H."/>
            <person name="Cannon C."/>
            <person name="Castanera R."/>
            <person name="Culley D.E."/>
            <person name="Daum C."/>
            <person name="Ezra D."/>
            <person name="Gonzalez J.B."/>
            <person name="Henrissat B."/>
            <person name="Kuo A."/>
            <person name="Liang C."/>
            <person name="Lipzen A."/>
            <person name="Lutzoni F."/>
            <person name="Magnuson J."/>
            <person name="Mondo S."/>
            <person name="Nolan M."/>
            <person name="Ohm R."/>
            <person name="Pangilinan J."/>
            <person name="Park H.-J."/>
            <person name="Ramirez L."/>
            <person name="Alfaro M."/>
            <person name="Sun H."/>
            <person name="Tritt A."/>
            <person name="Yoshinaga Y."/>
            <person name="Zwiers L.-H."/>
            <person name="Turgeon B.G."/>
            <person name="Goodwin S.B."/>
            <person name="Spatafora J.W."/>
            <person name="Crous P.W."/>
            <person name="Grigoriev I.V."/>
        </authorList>
    </citation>
    <scope>NUCLEOTIDE SEQUENCE</scope>
    <source>
        <strain evidence="4">CBS 342.82</strain>
    </source>
</reference>
<dbReference type="GeneID" id="54364408"/>
<dbReference type="Gene3D" id="3.10.20.550">
    <property type="entry name" value="ASAP complex, SAP18 subunit"/>
    <property type="match status" value="1"/>
</dbReference>
<dbReference type="Pfam" id="PF06487">
    <property type="entry name" value="SAP18"/>
    <property type="match status" value="1"/>
</dbReference>
<protein>
    <recommendedName>
        <fullName evidence="5">Sin3 associated polypeptide p18</fullName>
    </recommendedName>
</protein>
<comment type="similarity">
    <text evidence="1">Belongs to the SAP18 family.</text>
</comment>
<dbReference type="Proteomes" id="UP000504637">
    <property type="component" value="Unplaced"/>
</dbReference>
<proteinExistence type="inferred from homology"/>
<accession>A0A6J3LX79</accession>
<dbReference type="AlphaFoldDB" id="A0A6J3LX79"/>
<sequence length="277" mass="28492">MALQPGAGTDIDRAATTPFLLRLYWRSSNSFDPMEFSVAPPSDTTGLADYSQILPQTIRQQSVQIYTWPDCTLAELTSEFTNALIAANKLTTPPVGTRLVYSLVFPDTRAPVGSDGRGRWTDKLLGTVVVGGNNAEMDDEYGGGLAKESLEGDARKTLAGARFVIGDYIACSILSPGPDGRVPPGPSSRGRNGSYGGPGGPRENGYGRGGGGGGYRGGYGGRDRGGGGGGGGGGGSYNAPPPPRGDWRRGERPPGGGYDGPRGNGYGGGGGRGGRPY</sequence>
<name>A0A6J3LX79_9PEZI</name>
<evidence type="ECO:0000313" key="3">
    <source>
        <dbReference type="Proteomes" id="UP000504637"/>
    </source>
</evidence>
<gene>
    <name evidence="4" type="ORF">K489DRAFT_390536</name>
</gene>
<evidence type="ECO:0000313" key="4">
    <source>
        <dbReference type="RefSeq" id="XP_033456945.1"/>
    </source>
</evidence>
<dbReference type="PANTHER" id="PTHR13082:SF0">
    <property type="entry name" value="HISTONE DEACETYLASE COMPLEX SUBUNIT SAP18"/>
    <property type="match status" value="1"/>
</dbReference>
<dbReference type="InterPro" id="IPR010516">
    <property type="entry name" value="SAP18"/>
</dbReference>
<dbReference type="PANTHER" id="PTHR13082">
    <property type="entry name" value="SAP18"/>
    <property type="match status" value="1"/>
</dbReference>
<evidence type="ECO:0000256" key="2">
    <source>
        <dbReference type="SAM" id="MobiDB-lite"/>
    </source>
</evidence>
<evidence type="ECO:0008006" key="5">
    <source>
        <dbReference type="Google" id="ProtNLM"/>
    </source>
</evidence>
<reference evidence="4" key="3">
    <citation type="submission" date="2025-08" db="UniProtKB">
        <authorList>
            <consortium name="RefSeq"/>
        </authorList>
    </citation>
    <scope>IDENTIFICATION</scope>
    <source>
        <strain evidence="4">CBS 342.82</strain>
    </source>
</reference>
<organism evidence="4">
    <name type="scientific">Dissoconium aciculare CBS 342.82</name>
    <dbReference type="NCBI Taxonomy" id="1314786"/>
    <lineage>
        <taxon>Eukaryota</taxon>
        <taxon>Fungi</taxon>
        <taxon>Dikarya</taxon>
        <taxon>Ascomycota</taxon>
        <taxon>Pezizomycotina</taxon>
        <taxon>Dothideomycetes</taxon>
        <taxon>Dothideomycetidae</taxon>
        <taxon>Mycosphaerellales</taxon>
        <taxon>Dissoconiaceae</taxon>
        <taxon>Dissoconium</taxon>
    </lineage>
</organism>
<keyword evidence="3" id="KW-1185">Reference proteome</keyword>
<dbReference type="OrthoDB" id="440566at2759"/>
<reference evidence="4" key="2">
    <citation type="submission" date="2020-04" db="EMBL/GenBank/DDBJ databases">
        <authorList>
            <consortium name="NCBI Genome Project"/>
        </authorList>
    </citation>
    <scope>NUCLEOTIDE SEQUENCE</scope>
    <source>
        <strain evidence="4">CBS 342.82</strain>
    </source>
</reference>
<dbReference type="GO" id="GO:0005634">
    <property type="term" value="C:nucleus"/>
    <property type="evidence" value="ECO:0007669"/>
    <property type="project" value="TreeGrafter"/>
</dbReference>